<evidence type="ECO:0000313" key="14">
    <source>
        <dbReference type="Proteomes" id="UP000004906"/>
    </source>
</evidence>
<dbReference type="GO" id="GO:0009279">
    <property type="term" value="C:cell outer membrane"/>
    <property type="evidence" value="ECO:0007669"/>
    <property type="project" value="UniProtKB-SubCell"/>
</dbReference>
<dbReference type="FunFam" id="2.60.40.3110:FF:000001">
    <property type="entry name" value="Putative fimbrial outer membrane usher"/>
    <property type="match status" value="1"/>
</dbReference>
<dbReference type="InterPro" id="IPR025885">
    <property type="entry name" value="PapC_N"/>
</dbReference>
<dbReference type="Gene3D" id="3.10.20.410">
    <property type="match status" value="1"/>
</dbReference>
<dbReference type="Gene3D" id="2.60.40.2070">
    <property type="match status" value="1"/>
</dbReference>
<dbReference type="InterPro" id="IPR025949">
    <property type="entry name" value="PapC-like_C"/>
</dbReference>
<evidence type="ECO:0000256" key="1">
    <source>
        <dbReference type="ARBA" id="ARBA00004571"/>
    </source>
</evidence>
<dbReference type="InterPro" id="IPR042186">
    <property type="entry name" value="FimD_plug_dom"/>
</dbReference>
<evidence type="ECO:0000256" key="3">
    <source>
        <dbReference type="ARBA" id="ARBA00022448"/>
    </source>
</evidence>
<evidence type="ECO:0000256" key="10">
    <source>
        <dbReference type="RuleBase" id="RU003884"/>
    </source>
</evidence>
<dbReference type="Pfam" id="PF00577">
    <property type="entry name" value="Usher"/>
    <property type="match status" value="1"/>
</dbReference>
<dbReference type="SUPFAM" id="SSF141729">
    <property type="entry name" value="FimD N-terminal domain-like"/>
    <property type="match status" value="1"/>
</dbReference>
<dbReference type="EMBL" id="AFCI01000331">
    <property type="protein sequence ID" value="EHC40180.1"/>
    <property type="molecule type" value="Genomic_DNA"/>
</dbReference>
<dbReference type="Gene3D" id="2.60.40.3110">
    <property type="match status" value="1"/>
</dbReference>
<dbReference type="InterPro" id="IPR037224">
    <property type="entry name" value="PapC_N_sf"/>
</dbReference>
<protein>
    <submittedName>
        <fullName evidence="13">Outer membrane usher protein SfmD</fullName>
    </submittedName>
</protein>
<evidence type="ECO:0000256" key="2">
    <source>
        <dbReference type="ARBA" id="ARBA00008064"/>
    </source>
</evidence>
<dbReference type="NCBIfam" id="NF011745">
    <property type="entry name" value="PRK15198.1"/>
    <property type="match status" value="1"/>
</dbReference>
<dbReference type="Pfam" id="PF13953">
    <property type="entry name" value="PapC_C"/>
    <property type="match status" value="1"/>
</dbReference>
<gene>
    <name evidence="13" type="ORF">LTSEADE_0929</name>
</gene>
<dbReference type="GO" id="GO:0015473">
    <property type="term" value="F:fimbrial usher porin activity"/>
    <property type="evidence" value="ECO:0007669"/>
    <property type="project" value="InterPro"/>
</dbReference>
<evidence type="ECO:0000259" key="11">
    <source>
        <dbReference type="Pfam" id="PF13953"/>
    </source>
</evidence>
<sequence>MKKTTWFAGRFPGYVSPLNGVALSVLAALCPLTSRGESYFNPAFLSADTASVADLSRFEKGNHQPPGIYRVDIWRNDEFVATQDIRFVAGAVGAGDKSGGLMPCFTPEWIKRLGVNTAVFPVSDKGVDTTCIHLPEKIPGAEVAFDFASMRLNISLPQASLLNSARGYIPPEEWDEGIPAALINYSFTGSRGTDSDSYFLSLLSGLNYGPWRLRNNGAWNYSKGDGYHSQRWNNIGTWVQRAIIPLKSELVMGDSNTGNDVFDSVGFRGARLYSSDNMYPDSLQGYAPTVRGIARTAAKLTIRQNGYVIYQSYVSPGAFAITDLNPTSSSGDLEVTVDEKDGSQQRYTVPYSTVPLLQREGRVKYDLVAGDFRSGNSQQSSPFFFQGTVIAGLPAGLTTYGGTQLADRYRAVVVGAGRNLGDWGAVSVDVTHARSQLADDSTHQGQSLRFLYAKSLNNYGTNFQLLGYRYSTRGFYTLDDVAYRSMEGYDYEYDSDGRRHKVPVAQSYHNLRYSKKGRFQVNISQNLGDYGSLYLSGSQQNYWNTADTNTWYQLGYASGWQGISYSLSWSWSESVGISGADRILAFNMSVPFSVLTGRRYARDTILDRTYATFNANRNRDGDNSWQTGVGGTLLEGRNLSYSVTQGRSSSNGYSGSASASWQATYGTLGVGYNYDRDQHDYNWQLSGGVVGHADGITFSQPLGDTNVLIKAPGAKGVRIENQTGVKTDWRGYAVMPYATVYRYNRVALDTNTMDNHTDVENNVSSVVPTEGALVRAAFDTRIGVRAIITARLGGRPLPFGAIVRETASGITSMVGDDGQIYLSGLPLKGELFIQWGEGKNARARCIAPYALKNARCIAPYALAEDSLKQAITIASATCIRPSS</sequence>
<keyword evidence="3 10" id="KW-0813">Transport</keyword>
<evidence type="ECO:0000256" key="9">
    <source>
        <dbReference type="ARBA" id="ARBA00023237"/>
    </source>
</evidence>
<feature type="domain" description="PapC-like C-terminal" evidence="11">
    <location>
        <begin position="788"/>
        <end position="852"/>
    </location>
</feature>
<dbReference type="PANTHER" id="PTHR30451:SF6">
    <property type="entry name" value="OUTER MEMBRANE USHER PROTEIN SFMD"/>
    <property type="match status" value="1"/>
</dbReference>
<dbReference type="FunFam" id="3.10.20.410:FF:000002">
    <property type="entry name" value="Outer membrane usher protein FimD"/>
    <property type="match status" value="1"/>
</dbReference>
<dbReference type="PANTHER" id="PTHR30451">
    <property type="entry name" value="OUTER MEMBRANE USHER PROTEIN"/>
    <property type="match status" value="1"/>
</dbReference>
<reference evidence="13 14" key="1">
    <citation type="journal article" date="2011" name="BMC Genomics">
        <title>Genome sequencing reveals diversification of virulence factor content and possible host adaptation in distinct subpopulations of Salmonella enterica.</title>
        <authorList>
            <person name="den Bakker H.C."/>
            <person name="Moreno Switt A.I."/>
            <person name="Govoni G."/>
            <person name="Cummings C.A."/>
            <person name="Ranieri M.L."/>
            <person name="Degoricija L."/>
            <person name="Hoelzer K."/>
            <person name="Rodriguez-Rivera L.D."/>
            <person name="Brown S."/>
            <person name="Bolchacova E."/>
            <person name="Furtado M.R."/>
            <person name="Wiedmann M."/>
        </authorList>
    </citation>
    <scope>NUCLEOTIDE SEQUENCE [LARGE SCALE GENOMIC DNA]</scope>
    <source>
        <strain evidence="13 14">A4-669</strain>
    </source>
</reference>
<keyword evidence="9 10" id="KW-0998">Cell outer membrane</keyword>
<organism evidence="13 14">
    <name type="scientific">Salmonella enterica subsp. enterica serovar Adelaide str. A4-669</name>
    <dbReference type="NCBI Taxonomy" id="913063"/>
    <lineage>
        <taxon>Bacteria</taxon>
        <taxon>Pseudomonadati</taxon>
        <taxon>Pseudomonadota</taxon>
        <taxon>Gammaproteobacteria</taxon>
        <taxon>Enterobacterales</taxon>
        <taxon>Enterobacteriaceae</taxon>
        <taxon>Salmonella</taxon>
    </lineage>
</organism>
<comment type="similarity">
    <text evidence="2 10">Belongs to the fimbrial export usher family.</text>
</comment>
<keyword evidence="6 10" id="KW-0812">Transmembrane</keyword>
<accession>A0A6C8GQU2</accession>
<dbReference type="Pfam" id="PF13954">
    <property type="entry name" value="PapC_N"/>
    <property type="match status" value="1"/>
</dbReference>
<dbReference type="GO" id="GO:0009297">
    <property type="term" value="P:pilus assembly"/>
    <property type="evidence" value="ECO:0007669"/>
    <property type="project" value="InterPro"/>
</dbReference>
<dbReference type="AlphaFoldDB" id="A0A6C8GQU2"/>
<evidence type="ECO:0000259" key="12">
    <source>
        <dbReference type="Pfam" id="PF13954"/>
    </source>
</evidence>
<dbReference type="PROSITE" id="PS01151">
    <property type="entry name" value="FIMBRIAL_USHER"/>
    <property type="match status" value="1"/>
</dbReference>
<evidence type="ECO:0000256" key="4">
    <source>
        <dbReference type="ARBA" id="ARBA00022452"/>
    </source>
</evidence>
<keyword evidence="8 10" id="KW-0472">Membrane</keyword>
<evidence type="ECO:0000256" key="5">
    <source>
        <dbReference type="ARBA" id="ARBA00022558"/>
    </source>
</evidence>
<keyword evidence="7" id="KW-0732">Signal</keyword>
<keyword evidence="5 10" id="KW-1029">Fimbrium biogenesis</keyword>
<comment type="caution">
    <text evidence="13">The sequence shown here is derived from an EMBL/GenBank/DDBJ whole genome shotgun (WGS) entry which is preliminary data.</text>
</comment>
<dbReference type="InterPro" id="IPR018030">
    <property type="entry name" value="Fimbrial_membr_usher_CS"/>
</dbReference>
<name>A0A6C8GQU2_SALET</name>
<dbReference type="Proteomes" id="UP000004906">
    <property type="component" value="Unassembled WGS sequence"/>
</dbReference>
<dbReference type="NCBIfam" id="NF011740">
    <property type="entry name" value="PRK15193.1"/>
    <property type="match status" value="1"/>
</dbReference>
<evidence type="ECO:0000256" key="6">
    <source>
        <dbReference type="ARBA" id="ARBA00022692"/>
    </source>
</evidence>
<keyword evidence="4" id="KW-1134">Transmembrane beta strand</keyword>
<dbReference type="InterPro" id="IPR043142">
    <property type="entry name" value="PapC-like_C_sf"/>
</dbReference>
<evidence type="ECO:0000313" key="13">
    <source>
        <dbReference type="EMBL" id="EHC40180.1"/>
    </source>
</evidence>
<evidence type="ECO:0000256" key="7">
    <source>
        <dbReference type="ARBA" id="ARBA00022729"/>
    </source>
</evidence>
<proteinExistence type="inferred from homology"/>
<evidence type="ECO:0000256" key="8">
    <source>
        <dbReference type="ARBA" id="ARBA00023136"/>
    </source>
</evidence>
<dbReference type="FunFam" id="2.60.40.2610:FF:000001">
    <property type="entry name" value="Outer membrane fimbrial usher protein"/>
    <property type="match status" value="1"/>
</dbReference>
<comment type="subcellular location">
    <subcellularLocation>
        <location evidence="1 10">Cell outer membrane</location>
        <topology evidence="1 10">Multi-pass membrane protein</topology>
    </subcellularLocation>
</comment>
<feature type="domain" description="PapC N-terminal" evidence="12">
    <location>
        <begin position="39"/>
        <end position="188"/>
    </location>
</feature>
<dbReference type="InterPro" id="IPR000015">
    <property type="entry name" value="Fimb_usher"/>
</dbReference>
<dbReference type="Gene3D" id="2.60.40.2610">
    <property type="entry name" value="Outer membrane usher protein FimD, plug domain"/>
    <property type="match status" value="1"/>
</dbReference>